<accession>A0A4P8IH57</accession>
<dbReference type="Proteomes" id="UP000298653">
    <property type="component" value="Chromosome"/>
</dbReference>
<dbReference type="AlphaFoldDB" id="A0A4P8IH57"/>
<dbReference type="KEGG" id="arf:AR1Y2_1015"/>
<dbReference type="EMBL" id="CP040058">
    <property type="protein sequence ID" value="QCP34469.1"/>
    <property type="molecule type" value="Genomic_DNA"/>
</dbReference>
<name>A0A4P8IH57_9FIRM</name>
<sequence>MNIWENTVLTDQGKALQAKLLEGESLKIRRVATGSKKVPVVDLRQQTSVTEGGYDITLQPARTEGDTAILPVLLENRGMKESYELWQVGFYAADPKEGEILFCIAQASQSKNIPSEAESPGFSITWDFYFNTSNTVPFEVKLESAGLVNIESYEIHTKAISNVNDRVDHLNVDLGNINKKIDSINDGGVFAGDANTLKNNGVFVYRTFTGCTNCEPNSVLISAFTANGDVGMQIQADSGYNFKTRRSWYGNWSPWK</sequence>
<evidence type="ECO:0000313" key="1">
    <source>
        <dbReference type="EMBL" id="QCP34469.1"/>
    </source>
</evidence>
<evidence type="ECO:0000313" key="2">
    <source>
        <dbReference type="Proteomes" id="UP000298653"/>
    </source>
</evidence>
<protein>
    <recommendedName>
        <fullName evidence="3">Phage protein</fullName>
    </recommendedName>
</protein>
<gene>
    <name evidence="1" type="ORF">AR1Y2_1015</name>
</gene>
<reference evidence="1 2" key="1">
    <citation type="submission" date="2019-05" db="EMBL/GenBank/DDBJ databases">
        <title>Complete genome sequencing of Anaerostipes rhamnosivorans.</title>
        <authorList>
            <person name="Bui T.P.N."/>
            <person name="de Vos W.M."/>
        </authorList>
    </citation>
    <scope>NUCLEOTIDE SEQUENCE [LARGE SCALE GENOMIC DNA]</scope>
    <source>
        <strain evidence="1 2">1y2</strain>
    </source>
</reference>
<evidence type="ECO:0008006" key="3">
    <source>
        <dbReference type="Google" id="ProtNLM"/>
    </source>
</evidence>
<dbReference type="RefSeq" id="WP_243118860.1">
    <property type="nucleotide sequence ID" value="NZ_CP040058.1"/>
</dbReference>
<keyword evidence="2" id="KW-1185">Reference proteome</keyword>
<organism evidence="1 2">
    <name type="scientific">Anaerostipes rhamnosivorans</name>
    <dbReference type="NCBI Taxonomy" id="1229621"/>
    <lineage>
        <taxon>Bacteria</taxon>
        <taxon>Bacillati</taxon>
        <taxon>Bacillota</taxon>
        <taxon>Clostridia</taxon>
        <taxon>Lachnospirales</taxon>
        <taxon>Lachnospiraceae</taxon>
        <taxon>Anaerostipes</taxon>
    </lineage>
</organism>
<proteinExistence type="predicted"/>